<accession>A0A177Y6K7</accession>
<reference evidence="2 3" key="1">
    <citation type="submission" date="2016-03" db="EMBL/GenBank/DDBJ databases">
        <title>Genome sequence of Rhodococcus kyotonensis KB10.</title>
        <authorList>
            <person name="Jeong H."/>
            <person name="Hong C.E."/>
            <person name="Jo S.H."/>
            <person name="Park J.M."/>
        </authorList>
    </citation>
    <scope>NUCLEOTIDE SEQUENCE [LARGE SCALE GENOMIC DNA]</scope>
    <source>
        <strain evidence="2 3">KB10</strain>
    </source>
</reference>
<proteinExistence type="predicted"/>
<dbReference type="EMBL" id="LVHI01000040">
    <property type="protein sequence ID" value="OAK51134.1"/>
    <property type="molecule type" value="Genomic_DNA"/>
</dbReference>
<organism evidence="2 3">
    <name type="scientific">Rhodococcoides kyotonense</name>
    <dbReference type="NCBI Taxonomy" id="398843"/>
    <lineage>
        <taxon>Bacteria</taxon>
        <taxon>Bacillati</taxon>
        <taxon>Actinomycetota</taxon>
        <taxon>Actinomycetes</taxon>
        <taxon>Mycobacteriales</taxon>
        <taxon>Nocardiaceae</taxon>
        <taxon>Rhodococcoides</taxon>
    </lineage>
</organism>
<dbReference type="AlphaFoldDB" id="A0A177Y6K7"/>
<keyword evidence="3" id="KW-1185">Reference proteome</keyword>
<evidence type="ECO:0000313" key="2">
    <source>
        <dbReference type="EMBL" id="OAK51134.1"/>
    </source>
</evidence>
<sequence>MDGTDETDARGVRMIADASAFVVAGAVLVALTAGIAGIGVLGRGAIAATDRLFAPAIPLLLLGSLLFVAGVWTTGAHDPRAIVTKTAISWTTITAGVVILQFLRHSTSFQGLDRWVPGSDGYDVVA</sequence>
<gene>
    <name evidence="2" type="ORF">A3K89_12955</name>
</gene>
<comment type="caution">
    <text evidence="2">The sequence shown here is derived from an EMBL/GenBank/DDBJ whole genome shotgun (WGS) entry which is preliminary data.</text>
</comment>
<keyword evidence="1" id="KW-0472">Membrane</keyword>
<keyword evidence="1" id="KW-0812">Transmembrane</keyword>
<feature type="transmembrane region" description="Helical" evidence="1">
    <location>
        <begin position="20"/>
        <end position="41"/>
    </location>
</feature>
<feature type="transmembrane region" description="Helical" evidence="1">
    <location>
        <begin position="87"/>
        <end position="104"/>
    </location>
</feature>
<evidence type="ECO:0000256" key="1">
    <source>
        <dbReference type="SAM" id="Phobius"/>
    </source>
</evidence>
<name>A0A177Y6K7_9NOCA</name>
<protein>
    <submittedName>
        <fullName evidence="2">Uncharacterized protein</fullName>
    </submittedName>
</protein>
<dbReference type="Proteomes" id="UP000077519">
    <property type="component" value="Unassembled WGS sequence"/>
</dbReference>
<feature type="transmembrane region" description="Helical" evidence="1">
    <location>
        <begin position="53"/>
        <end position="75"/>
    </location>
</feature>
<keyword evidence="1" id="KW-1133">Transmembrane helix</keyword>
<evidence type="ECO:0000313" key="3">
    <source>
        <dbReference type="Proteomes" id="UP000077519"/>
    </source>
</evidence>